<proteinExistence type="predicted"/>
<reference evidence="1 2" key="1">
    <citation type="submission" date="2018-03" db="EMBL/GenBank/DDBJ databases">
        <title>Genomic Encyclopedia of Archaeal and Bacterial Type Strains, Phase II (KMG-II): from individual species to whole genera.</title>
        <authorList>
            <person name="Goeker M."/>
        </authorList>
    </citation>
    <scope>NUCLEOTIDE SEQUENCE [LARGE SCALE GENOMIC DNA]</scope>
    <source>
        <strain evidence="1 2">DSM 100212</strain>
    </source>
</reference>
<dbReference type="GO" id="GO:0006488">
    <property type="term" value="P:dolichol-linked oligosaccharide biosynthetic process"/>
    <property type="evidence" value="ECO:0007669"/>
    <property type="project" value="InterPro"/>
</dbReference>
<evidence type="ECO:0000313" key="2">
    <source>
        <dbReference type="Proteomes" id="UP000238392"/>
    </source>
</evidence>
<dbReference type="InterPro" id="IPR013969">
    <property type="entry name" value="Oligosacch_biosynth_Alg14"/>
</dbReference>
<gene>
    <name evidence="1" type="ORF">CLV74_10610</name>
</gene>
<evidence type="ECO:0000313" key="1">
    <source>
        <dbReference type="EMBL" id="PRY89308.1"/>
    </source>
</evidence>
<sequence length="159" mass="17480">MLLLQSEGFVMGKRVLAVASAGGHWQQMMLLRDSFSGHQTLFLTTLDGLPEQFDAHPARILRDCNRNDLIGIVICTLQLSWQLLRFRPDAVISTGALPGVIALALGRMLGAKTIWIDSVANAEEMSMSGKLAKRFAHHWLSQWQHVAQAEGAEYAGAVL</sequence>
<dbReference type="RefSeq" id="WP_245888510.1">
    <property type="nucleotide sequence ID" value="NZ_PVTQ01000006.1"/>
</dbReference>
<accession>A0A2T0WRH2</accession>
<keyword evidence="2" id="KW-1185">Reference proteome</keyword>
<protein>
    <submittedName>
        <fullName evidence="1">Oligosaccharide biosynthesis protein Alg14</fullName>
    </submittedName>
</protein>
<dbReference type="Gene3D" id="3.40.50.2000">
    <property type="entry name" value="Glycogen Phosphorylase B"/>
    <property type="match status" value="1"/>
</dbReference>
<dbReference type="AlphaFoldDB" id="A0A2T0WRH2"/>
<organism evidence="1 2">
    <name type="scientific">Donghicola tyrosinivorans</name>
    <dbReference type="NCBI Taxonomy" id="1652492"/>
    <lineage>
        <taxon>Bacteria</taxon>
        <taxon>Pseudomonadati</taxon>
        <taxon>Pseudomonadota</taxon>
        <taxon>Alphaproteobacteria</taxon>
        <taxon>Rhodobacterales</taxon>
        <taxon>Roseobacteraceae</taxon>
        <taxon>Donghicola</taxon>
    </lineage>
</organism>
<dbReference type="Proteomes" id="UP000238392">
    <property type="component" value="Unassembled WGS sequence"/>
</dbReference>
<dbReference type="Pfam" id="PF08660">
    <property type="entry name" value="Alg14"/>
    <property type="match status" value="1"/>
</dbReference>
<comment type="caution">
    <text evidence="1">The sequence shown here is derived from an EMBL/GenBank/DDBJ whole genome shotgun (WGS) entry which is preliminary data.</text>
</comment>
<dbReference type="SUPFAM" id="SSF53756">
    <property type="entry name" value="UDP-Glycosyltransferase/glycogen phosphorylase"/>
    <property type="match status" value="1"/>
</dbReference>
<name>A0A2T0WRH2_9RHOB</name>
<dbReference type="EMBL" id="PVTQ01000006">
    <property type="protein sequence ID" value="PRY89308.1"/>
    <property type="molecule type" value="Genomic_DNA"/>
</dbReference>